<dbReference type="RefSeq" id="WP_195893804.1">
    <property type="nucleotide sequence ID" value="NZ_JADOGI010000006.1"/>
</dbReference>
<dbReference type="Proteomes" id="UP000605361">
    <property type="component" value="Unassembled WGS sequence"/>
</dbReference>
<dbReference type="InterPro" id="IPR016181">
    <property type="entry name" value="Acyl_CoA_acyltransferase"/>
</dbReference>
<sequence>MVEHSIYVHPGCQAHGIGRALLSTFIAAGEDAGVWTIQSGVFPENAASLALHETLGFRVVGTRERLGRHHGVWRDVLLIERRSGATGT</sequence>
<dbReference type="PROSITE" id="PS51186">
    <property type="entry name" value="GNAT"/>
    <property type="match status" value="1"/>
</dbReference>
<dbReference type="Pfam" id="PF00583">
    <property type="entry name" value="Acetyltransf_1"/>
    <property type="match status" value="1"/>
</dbReference>
<protein>
    <submittedName>
        <fullName evidence="4">N-acetyltransferase</fullName>
    </submittedName>
</protein>
<comment type="caution">
    <text evidence="4">The sequence shown here is derived from an EMBL/GenBank/DDBJ whole genome shotgun (WGS) entry which is preliminary data.</text>
</comment>
<dbReference type="AlphaFoldDB" id="A0A931A244"/>
<evidence type="ECO:0000313" key="5">
    <source>
        <dbReference type="Proteomes" id="UP000605361"/>
    </source>
</evidence>
<keyword evidence="1" id="KW-0808">Transferase</keyword>
<dbReference type="PANTHER" id="PTHR43072:SF23">
    <property type="entry name" value="UPF0039 PROTEIN C11D3.02C"/>
    <property type="match status" value="1"/>
</dbReference>
<keyword evidence="2" id="KW-0012">Acyltransferase</keyword>
<evidence type="ECO:0000259" key="3">
    <source>
        <dbReference type="PROSITE" id="PS51186"/>
    </source>
</evidence>
<dbReference type="SUPFAM" id="SSF55729">
    <property type="entry name" value="Acyl-CoA N-acyltransferases (Nat)"/>
    <property type="match status" value="1"/>
</dbReference>
<feature type="domain" description="N-acetyltransferase" evidence="3">
    <location>
        <begin position="1"/>
        <end position="79"/>
    </location>
</feature>
<name>A0A931A244_9ACTN</name>
<organism evidence="4 5">
    <name type="scientific">Nonomuraea cypriaca</name>
    <dbReference type="NCBI Taxonomy" id="1187855"/>
    <lineage>
        <taxon>Bacteria</taxon>
        <taxon>Bacillati</taxon>
        <taxon>Actinomycetota</taxon>
        <taxon>Actinomycetes</taxon>
        <taxon>Streptosporangiales</taxon>
        <taxon>Streptosporangiaceae</taxon>
        <taxon>Nonomuraea</taxon>
    </lineage>
</organism>
<dbReference type="EMBL" id="JADOGI010000006">
    <property type="protein sequence ID" value="MBF8184812.1"/>
    <property type="molecule type" value="Genomic_DNA"/>
</dbReference>
<dbReference type="Gene3D" id="3.40.630.30">
    <property type="match status" value="1"/>
</dbReference>
<gene>
    <name evidence="4" type="ORF">ITP53_03450</name>
</gene>
<dbReference type="InterPro" id="IPR000182">
    <property type="entry name" value="GNAT_dom"/>
</dbReference>
<dbReference type="CDD" id="cd04301">
    <property type="entry name" value="NAT_SF"/>
    <property type="match status" value="1"/>
</dbReference>
<evidence type="ECO:0000256" key="2">
    <source>
        <dbReference type="ARBA" id="ARBA00023315"/>
    </source>
</evidence>
<evidence type="ECO:0000313" key="4">
    <source>
        <dbReference type="EMBL" id="MBF8184812.1"/>
    </source>
</evidence>
<keyword evidence="5" id="KW-1185">Reference proteome</keyword>
<accession>A0A931A244</accession>
<evidence type="ECO:0000256" key="1">
    <source>
        <dbReference type="ARBA" id="ARBA00022679"/>
    </source>
</evidence>
<proteinExistence type="predicted"/>
<dbReference type="GO" id="GO:0016747">
    <property type="term" value="F:acyltransferase activity, transferring groups other than amino-acyl groups"/>
    <property type="evidence" value="ECO:0007669"/>
    <property type="project" value="InterPro"/>
</dbReference>
<dbReference type="PANTHER" id="PTHR43072">
    <property type="entry name" value="N-ACETYLTRANSFERASE"/>
    <property type="match status" value="1"/>
</dbReference>
<reference evidence="4" key="1">
    <citation type="submission" date="2020-11" db="EMBL/GenBank/DDBJ databases">
        <title>Whole-genome analyses of Nonomuraea sp. K274.</title>
        <authorList>
            <person name="Veyisoglu A."/>
        </authorList>
    </citation>
    <scope>NUCLEOTIDE SEQUENCE</scope>
    <source>
        <strain evidence="4">K274</strain>
    </source>
</reference>